<dbReference type="InterPro" id="IPR046357">
    <property type="entry name" value="PPIase_dom_sf"/>
</dbReference>
<sequence>MSVRAGIVKKTISGGKGKISEYSDGTKAIFHYQTLFPLEKPEKGQPLPSEKDNYKCIDDTRKAWPDGYGKPLEIVFGKKFQLPVFEQCLKTMLVDEISQFDIECIDLVQYPFVSKKLRDIAKPCDGKHSHVHTTHMCAASVAQGSVNNVAQLVFNKTIVFSTGYNELDELMKNPRPLRFVFHLLKVFEPNEYEHESWQLGEEDKLKSVEELRQKGNDLFVKKDYKEAIDVYRDALTRLDTLILREKPGEPEWKELDKKNIALYSNMSQCYLNIGDLHEAEETSSEVLKREETNEKALFRRAKARIAAWKLDEAEEDLKLLLRNHPGAASFVAREMQIVHERRAEKQADNRATYSKMFKQ</sequence>
<dbReference type="HOGENOM" id="CLU_052244_0_0_1"/>
<accession>G0NR35</accession>
<dbReference type="InterPro" id="IPR019734">
    <property type="entry name" value="TPR_rpt"/>
</dbReference>
<comment type="subcellular location">
    <subcellularLocation>
        <location evidence="1">Cytoplasm</location>
    </subcellularLocation>
</comment>
<proteinExistence type="predicted"/>
<dbReference type="PANTHER" id="PTHR11242">
    <property type="entry name" value="ARYL HYDROCARBON RECEPTOR INTERACTING PROTEIN RELATED"/>
    <property type="match status" value="1"/>
</dbReference>
<dbReference type="eggNOG" id="KOG0545">
    <property type="taxonomic scope" value="Eukaryota"/>
</dbReference>
<dbReference type="OrthoDB" id="5829758at2759"/>
<keyword evidence="3" id="KW-0677">Repeat</keyword>
<dbReference type="SMART" id="SM00028">
    <property type="entry name" value="TPR"/>
    <property type="match status" value="3"/>
</dbReference>
<dbReference type="Gene3D" id="3.10.50.40">
    <property type="match status" value="1"/>
</dbReference>
<evidence type="ECO:0000259" key="5">
    <source>
        <dbReference type="Pfam" id="PF23322"/>
    </source>
</evidence>
<evidence type="ECO:0000256" key="1">
    <source>
        <dbReference type="ARBA" id="ARBA00004496"/>
    </source>
</evidence>
<keyword evidence="4" id="KW-0802">TPR repeat</keyword>
<dbReference type="STRING" id="135651.G0NR35"/>
<reference evidence="7" key="1">
    <citation type="submission" date="2011-07" db="EMBL/GenBank/DDBJ databases">
        <authorList>
            <consortium name="Caenorhabditis brenneri Sequencing and Analysis Consortium"/>
            <person name="Wilson R.K."/>
        </authorList>
    </citation>
    <scope>NUCLEOTIDE SEQUENCE [LARGE SCALE GENOMIC DNA]</scope>
    <source>
        <strain evidence="7">PB2801</strain>
    </source>
</reference>
<dbReference type="InterPro" id="IPR011990">
    <property type="entry name" value="TPR-like_helical_dom_sf"/>
</dbReference>
<evidence type="ECO:0000256" key="4">
    <source>
        <dbReference type="ARBA" id="ARBA00022803"/>
    </source>
</evidence>
<evidence type="ECO:0000313" key="7">
    <source>
        <dbReference type="Proteomes" id="UP000008068"/>
    </source>
</evidence>
<dbReference type="InterPro" id="IPR039663">
    <property type="entry name" value="AIP/AIPL1/TTC9"/>
</dbReference>
<protein>
    <recommendedName>
        <fullName evidence="5">AIP/AIPL N-terminal FKBP-type PPIase domain-containing protein</fullName>
    </recommendedName>
</protein>
<dbReference type="Gene3D" id="1.25.40.10">
    <property type="entry name" value="Tetratricopeptide repeat domain"/>
    <property type="match status" value="1"/>
</dbReference>
<feature type="domain" description="AIP/AIPL N-terminal FKBP-type PPIase" evidence="5">
    <location>
        <begin position="9"/>
        <end position="185"/>
    </location>
</feature>
<dbReference type="GO" id="GO:0003755">
    <property type="term" value="F:peptidyl-prolyl cis-trans isomerase activity"/>
    <property type="evidence" value="ECO:0007669"/>
    <property type="project" value="InterPro"/>
</dbReference>
<gene>
    <name evidence="6" type="ORF">CAEBREN_30621</name>
</gene>
<dbReference type="AlphaFoldDB" id="G0NR35"/>
<evidence type="ECO:0000256" key="2">
    <source>
        <dbReference type="ARBA" id="ARBA00022490"/>
    </source>
</evidence>
<dbReference type="Proteomes" id="UP000008068">
    <property type="component" value="Unassembled WGS sequence"/>
</dbReference>
<dbReference type="InterPro" id="IPR056277">
    <property type="entry name" value="PPIase_AIP"/>
</dbReference>
<organism evidence="7">
    <name type="scientific">Caenorhabditis brenneri</name>
    <name type="common">Nematode worm</name>
    <dbReference type="NCBI Taxonomy" id="135651"/>
    <lineage>
        <taxon>Eukaryota</taxon>
        <taxon>Metazoa</taxon>
        <taxon>Ecdysozoa</taxon>
        <taxon>Nematoda</taxon>
        <taxon>Chromadorea</taxon>
        <taxon>Rhabditida</taxon>
        <taxon>Rhabditina</taxon>
        <taxon>Rhabditomorpha</taxon>
        <taxon>Rhabditoidea</taxon>
        <taxon>Rhabditidae</taxon>
        <taxon>Peloderinae</taxon>
        <taxon>Caenorhabditis</taxon>
    </lineage>
</organism>
<keyword evidence="7" id="KW-1185">Reference proteome</keyword>
<dbReference type="GO" id="GO:0005737">
    <property type="term" value="C:cytoplasm"/>
    <property type="evidence" value="ECO:0007669"/>
    <property type="project" value="UniProtKB-SubCell"/>
</dbReference>
<name>G0NR35_CAEBE</name>
<evidence type="ECO:0000256" key="3">
    <source>
        <dbReference type="ARBA" id="ARBA00022737"/>
    </source>
</evidence>
<dbReference type="PANTHER" id="PTHR11242:SF0">
    <property type="entry name" value="TPR_REGION DOMAIN-CONTAINING PROTEIN"/>
    <property type="match status" value="1"/>
</dbReference>
<keyword evidence="2" id="KW-0963">Cytoplasm</keyword>
<dbReference type="FunCoup" id="G0NR35">
    <property type="interactions" value="995"/>
</dbReference>
<dbReference type="Pfam" id="PF23322">
    <property type="entry name" value="PPIase_AIP"/>
    <property type="match status" value="1"/>
</dbReference>
<dbReference type="EMBL" id="GL379929">
    <property type="protein sequence ID" value="EGT35979.1"/>
    <property type="molecule type" value="Genomic_DNA"/>
</dbReference>
<evidence type="ECO:0000313" key="6">
    <source>
        <dbReference type="EMBL" id="EGT35979.1"/>
    </source>
</evidence>
<dbReference type="InParanoid" id="G0NR35"/>
<dbReference type="SUPFAM" id="SSF48452">
    <property type="entry name" value="TPR-like"/>
    <property type="match status" value="1"/>
</dbReference>